<feature type="compositionally biased region" description="Acidic residues" evidence="9">
    <location>
        <begin position="1332"/>
        <end position="1346"/>
    </location>
</feature>
<evidence type="ECO:0000259" key="12">
    <source>
        <dbReference type="PROSITE" id="PS50835"/>
    </source>
</evidence>
<feature type="compositionally biased region" description="Basic and acidic residues" evidence="9">
    <location>
        <begin position="1347"/>
        <end position="1366"/>
    </location>
</feature>
<evidence type="ECO:0000256" key="1">
    <source>
        <dbReference type="ARBA" id="ARBA00004167"/>
    </source>
</evidence>
<evidence type="ECO:0000259" key="13">
    <source>
        <dbReference type="PROSITE" id="PS50853"/>
    </source>
</evidence>
<keyword evidence="4" id="KW-0677">Repeat</keyword>
<dbReference type="PROSITE" id="PS50853">
    <property type="entry name" value="FN3"/>
    <property type="match status" value="3"/>
</dbReference>
<feature type="domain" description="Ig-like" evidence="12">
    <location>
        <begin position="302"/>
        <end position="395"/>
    </location>
</feature>
<dbReference type="SMART" id="SM00409">
    <property type="entry name" value="IG"/>
    <property type="match status" value="5"/>
</dbReference>
<evidence type="ECO:0000256" key="7">
    <source>
        <dbReference type="ARBA" id="ARBA00023157"/>
    </source>
</evidence>
<dbReference type="Proteomes" id="UP001620626">
    <property type="component" value="Unassembled WGS sequence"/>
</dbReference>
<evidence type="ECO:0000256" key="6">
    <source>
        <dbReference type="ARBA" id="ARBA00023136"/>
    </source>
</evidence>
<comment type="subcellular location">
    <subcellularLocation>
        <location evidence="1">Membrane</location>
        <topology evidence="1">Single-pass membrane protein</topology>
    </subcellularLocation>
</comment>
<dbReference type="InterPro" id="IPR013783">
    <property type="entry name" value="Ig-like_fold"/>
</dbReference>
<dbReference type="SMART" id="SM00060">
    <property type="entry name" value="FN3"/>
    <property type="match status" value="3"/>
</dbReference>
<keyword evidence="8" id="KW-0393">Immunoglobulin domain</keyword>
<dbReference type="InterPro" id="IPR013106">
    <property type="entry name" value="Ig_V-set"/>
</dbReference>
<keyword evidence="6 10" id="KW-0472">Membrane</keyword>
<evidence type="ECO:0000313" key="14">
    <source>
        <dbReference type="EMBL" id="KAL3112811.1"/>
    </source>
</evidence>
<feature type="region of interest" description="Disordered" evidence="9">
    <location>
        <begin position="1145"/>
        <end position="1280"/>
    </location>
</feature>
<dbReference type="FunFam" id="2.60.40.10:FF:000028">
    <property type="entry name" value="Neuronal cell adhesion molecule"/>
    <property type="match status" value="1"/>
</dbReference>
<feature type="compositionally biased region" description="Low complexity" evidence="9">
    <location>
        <begin position="1245"/>
        <end position="1268"/>
    </location>
</feature>
<feature type="region of interest" description="Disordered" evidence="9">
    <location>
        <begin position="1380"/>
        <end position="1418"/>
    </location>
</feature>
<feature type="domain" description="Ig-like" evidence="12">
    <location>
        <begin position="406"/>
        <end position="497"/>
    </location>
</feature>
<reference evidence="14 15" key="1">
    <citation type="submission" date="2024-10" db="EMBL/GenBank/DDBJ databases">
        <authorList>
            <person name="Kim D."/>
        </authorList>
    </citation>
    <scope>NUCLEOTIDE SEQUENCE [LARGE SCALE GENOMIC DNA]</scope>
    <source>
        <strain evidence="14">BH-2024</strain>
    </source>
</reference>
<name>A0ABD2LCK6_9BILA</name>
<dbReference type="GO" id="GO:0016020">
    <property type="term" value="C:membrane"/>
    <property type="evidence" value="ECO:0007669"/>
    <property type="project" value="UniProtKB-SubCell"/>
</dbReference>
<gene>
    <name evidence="14" type="ORF">niasHT_019785</name>
</gene>
<feature type="region of interest" description="Disordered" evidence="9">
    <location>
        <begin position="1317"/>
        <end position="1366"/>
    </location>
</feature>
<dbReference type="EMBL" id="JBICBT010000464">
    <property type="protein sequence ID" value="KAL3112811.1"/>
    <property type="molecule type" value="Genomic_DNA"/>
</dbReference>
<dbReference type="PANTHER" id="PTHR10075">
    <property type="entry name" value="BASIGIN RELATED"/>
    <property type="match status" value="1"/>
</dbReference>
<sequence>MWIIALSWAFSLSNLAYSGPLPTISEHPLDILVVKDDPATLRCGVTGSDVEITWYKDSVPVRVGNGHRLLLPNGSLFLLKVNSGGTDSDAGVYHCVARNQFGEVRSQEANLRVAMLRDDFRINPHAVQTLTGNRVSLECSPPKGIPEPVVTWRKDDRELSSQEDEKYHQNPDGSLIIENAQRSDAGFYQCVASNSVGQRVSKPARLSVFDKPVFLTEPKNVVAELNSSVHFDCRVIGEPMPSISWKKLNGQMPVGRAYVAKDRGGLRIDKIQLEDAGDYVCHAKNPVGSIESSAKLRVNAPPTFTKMPQNLRLNQGRTAVFECEAIGQPPPGIFWSKEGDQLFTFFSGLVSSDGRIQVTKEGRLIIDNVRQLDQGNYVCAAVNSAGSTLSKASLGVINDGNSTYPPPIIQYGHQNQTLMFSDMAILPCQSTGRVPVRITWLRDGKELDLDAMQHKGRYRQLPVGTLQITDLKKEDSGVYTCRASNEDGEATWTASLVAEGHTNQDTVFHRMPDAAALPSSPGQPKVLNVTENSIELEWASPERHGSSPITDYLLQYWSPELGESWRNILDVVAKSRFRVTGLQPEHSYVFVIRAENSKGIGLPSSMSEIVSTKKSTEIEVGNYRSQRMNRLLDLETARQRLSSEQLVKLLEVRALNATAVLLAWKRQRNEPLVQGYYIKWRGPPLAQDHSWVNVTNPETDHVVINGLRPFNNYEFFVIPYHQTVQGMPSNSLDGTTAESPPNMPPSDVRLRMLNVTSLRVSWRPPPADAINGILKGFIINIKSNHSSVEDRNITTNERATSVTLYRLIPNASYAIRVAARTNAGVGAFYIGEPVVMTEETLNRHIRLFERSENVWYRQPWSVLVCGIVLWCLLLLLMVLFWYRCCHQKGRSAAEAKEREFIKIRDGSVANSTTMVGGDARNAFWVAHEQFNGGTVETSSGTLARVGGQQNHQQHLSYFQPTNYPADRVPGPHDDAVNGQHQIALSNDMFSNGIPMVGRICPTVTLQRHNGGDCSSPNSPHYHYAHLPFYSEQNNSLSTFLQQRPNPELYDDPSPYATTTLVSPTGVITQTLRPVVRQSKGPALPLKPAPKEPPKNFLSSAAVMHLTTNSKQRVNGNLEVVEQQPNSSSCGALLELNREWKRQQRITAEEQKKRETQQKKGGTTAQRRENEHERDMGQNQTYGTTGRGTRGGGAGGRRSQRSSSANTAQKQSSAFCSLRRVSHKENSNECRQNQQDSPQTDISYLQSSDGTNGSNNNNNTKRSQQTNRQVKYDDTAPEYDPVMTDSLSQIVHREDIRKKRGREKANRIVHSNRVSLIEDEGQEERDPLMEDAFGGDEEELDADGEMSENEHSGKESDRRAKRTADPMKRCEEECSAANEHYYGFSPAPKRPNRQPMMGINVSTLSVGVDRRTTASPAHR</sequence>
<feature type="domain" description="Ig-like" evidence="12">
    <location>
        <begin position="22"/>
        <end position="112"/>
    </location>
</feature>
<dbReference type="Gene3D" id="2.60.40.10">
    <property type="entry name" value="Immunoglobulins"/>
    <property type="match status" value="8"/>
</dbReference>
<evidence type="ECO:0000256" key="2">
    <source>
        <dbReference type="ARBA" id="ARBA00022692"/>
    </source>
</evidence>
<dbReference type="SUPFAM" id="SSF49265">
    <property type="entry name" value="Fibronectin type III"/>
    <property type="match status" value="2"/>
</dbReference>
<dbReference type="SMART" id="SM00406">
    <property type="entry name" value="IGv"/>
    <property type="match status" value="2"/>
</dbReference>
<feature type="domain" description="Fibronectin type-III" evidence="13">
    <location>
        <begin position="646"/>
        <end position="739"/>
    </location>
</feature>
<feature type="domain" description="Ig-like" evidence="12">
    <location>
        <begin position="212"/>
        <end position="297"/>
    </location>
</feature>
<dbReference type="InterPro" id="IPR036116">
    <property type="entry name" value="FN3_sf"/>
</dbReference>
<feature type="compositionally biased region" description="Basic and acidic residues" evidence="9">
    <location>
        <begin position="1145"/>
        <end position="1157"/>
    </location>
</feature>
<protein>
    <submittedName>
        <fullName evidence="14">Uncharacterized protein</fullName>
    </submittedName>
</protein>
<accession>A0ABD2LCK6</accession>
<feature type="compositionally biased region" description="Polar residues" evidence="9">
    <location>
        <begin position="1204"/>
        <end position="1214"/>
    </location>
</feature>
<evidence type="ECO:0000256" key="9">
    <source>
        <dbReference type="SAM" id="MobiDB-lite"/>
    </source>
</evidence>
<dbReference type="InterPro" id="IPR003961">
    <property type="entry name" value="FN3_dom"/>
</dbReference>
<evidence type="ECO:0000256" key="11">
    <source>
        <dbReference type="SAM" id="SignalP"/>
    </source>
</evidence>
<evidence type="ECO:0000256" key="3">
    <source>
        <dbReference type="ARBA" id="ARBA00022729"/>
    </source>
</evidence>
<dbReference type="FunFam" id="2.60.40.10:FF:000008">
    <property type="entry name" value="roundabout homolog 2 isoform X2"/>
    <property type="match status" value="2"/>
</dbReference>
<feature type="transmembrane region" description="Helical" evidence="10">
    <location>
        <begin position="860"/>
        <end position="882"/>
    </location>
</feature>
<proteinExistence type="predicted"/>
<feature type="compositionally biased region" description="Gly residues" evidence="9">
    <location>
        <begin position="1184"/>
        <end position="1195"/>
    </location>
</feature>
<dbReference type="Pfam" id="PF07679">
    <property type="entry name" value="I-set"/>
    <property type="match status" value="4"/>
</dbReference>
<feature type="domain" description="Fibronectin type-III" evidence="13">
    <location>
        <begin position="520"/>
        <end position="615"/>
    </location>
</feature>
<dbReference type="InterPro" id="IPR036179">
    <property type="entry name" value="Ig-like_dom_sf"/>
</dbReference>
<dbReference type="SMART" id="SM00408">
    <property type="entry name" value="IGc2"/>
    <property type="match status" value="5"/>
</dbReference>
<keyword evidence="15" id="KW-1185">Reference proteome</keyword>
<feature type="compositionally biased region" description="Basic and acidic residues" evidence="9">
    <location>
        <begin position="1165"/>
        <end position="1175"/>
    </location>
</feature>
<dbReference type="GO" id="GO:0048812">
    <property type="term" value="P:neuron projection morphogenesis"/>
    <property type="evidence" value="ECO:0007669"/>
    <property type="project" value="UniProtKB-ARBA"/>
</dbReference>
<dbReference type="Pfam" id="PF13927">
    <property type="entry name" value="Ig_3"/>
    <property type="match status" value="1"/>
</dbReference>
<evidence type="ECO:0000256" key="10">
    <source>
        <dbReference type="SAM" id="Phobius"/>
    </source>
</evidence>
<dbReference type="InterPro" id="IPR013098">
    <property type="entry name" value="Ig_I-set"/>
</dbReference>
<dbReference type="PRINTS" id="PR00014">
    <property type="entry name" value="FNTYPEIII"/>
</dbReference>
<dbReference type="CDD" id="cd00063">
    <property type="entry name" value="FN3"/>
    <property type="match status" value="3"/>
</dbReference>
<dbReference type="Pfam" id="PF00041">
    <property type="entry name" value="fn3"/>
    <property type="match status" value="3"/>
</dbReference>
<evidence type="ECO:0000256" key="5">
    <source>
        <dbReference type="ARBA" id="ARBA00022989"/>
    </source>
</evidence>
<comment type="caution">
    <text evidence="14">The sequence shown here is derived from an EMBL/GenBank/DDBJ whole genome shotgun (WGS) entry which is preliminary data.</text>
</comment>
<dbReference type="PANTHER" id="PTHR10075:SF103">
    <property type="entry name" value="ROUNDABOUT HOMOLOG 4"/>
    <property type="match status" value="1"/>
</dbReference>
<keyword evidence="7" id="KW-1015">Disulfide bond</keyword>
<evidence type="ECO:0000256" key="4">
    <source>
        <dbReference type="ARBA" id="ARBA00022737"/>
    </source>
</evidence>
<feature type="domain" description="Ig-like" evidence="12">
    <location>
        <begin position="118"/>
        <end position="207"/>
    </location>
</feature>
<feature type="compositionally biased region" description="Polar residues" evidence="9">
    <location>
        <begin position="1228"/>
        <end position="1244"/>
    </location>
</feature>
<dbReference type="FunFam" id="2.60.40.10:FF:000189">
    <property type="entry name" value="Neogenin isoform 3"/>
    <property type="match status" value="1"/>
</dbReference>
<organism evidence="14 15">
    <name type="scientific">Heterodera trifolii</name>
    <dbReference type="NCBI Taxonomy" id="157864"/>
    <lineage>
        <taxon>Eukaryota</taxon>
        <taxon>Metazoa</taxon>
        <taxon>Ecdysozoa</taxon>
        <taxon>Nematoda</taxon>
        <taxon>Chromadorea</taxon>
        <taxon>Rhabditida</taxon>
        <taxon>Tylenchina</taxon>
        <taxon>Tylenchomorpha</taxon>
        <taxon>Tylenchoidea</taxon>
        <taxon>Heteroderidae</taxon>
        <taxon>Heteroderinae</taxon>
        <taxon>Heterodera</taxon>
    </lineage>
</organism>
<dbReference type="InterPro" id="IPR007110">
    <property type="entry name" value="Ig-like_dom"/>
</dbReference>
<evidence type="ECO:0000256" key="8">
    <source>
        <dbReference type="ARBA" id="ARBA00023319"/>
    </source>
</evidence>
<dbReference type="SUPFAM" id="SSF48726">
    <property type="entry name" value="Immunoglobulin"/>
    <property type="match status" value="5"/>
</dbReference>
<feature type="signal peptide" evidence="11">
    <location>
        <begin position="1"/>
        <end position="18"/>
    </location>
</feature>
<feature type="domain" description="Fibronectin type-III" evidence="13">
    <location>
        <begin position="744"/>
        <end position="840"/>
    </location>
</feature>
<evidence type="ECO:0000313" key="15">
    <source>
        <dbReference type="Proteomes" id="UP001620626"/>
    </source>
</evidence>
<keyword evidence="5 10" id="KW-1133">Transmembrane helix</keyword>
<dbReference type="InterPro" id="IPR003598">
    <property type="entry name" value="Ig_sub2"/>
</dbReference>
<dbReference type="PROSITE" id="PS50835">
    <property type="entry name" value="IG_LIKE"/>
    <property type="match status" value="5"/>
</dbReference>
<dbReference type="FunFam" id="2.60.40.10:FF:000032">
    <property type="entry name" value="palladin isoform X1"/>
    <property type="match status" value="1"/>
</dbReference>
<keyword evidence="3 11" id="KW-0732">Signal</keyword>
<dbReference type="InterPro" id="IPR003599">
    <property type="entry name" value="Ig_sub"/>
</dbReference>
<feature type="chain" id="PRO_5044790109" evidence="11">
    <location>
        <begin position="19"/>
        <end position="1418"/>
    </location>
</feature>
<keyword evidence="2 10" id="KW-0812">Transmembrane</keyword>